<keyword evidence="3" id="KW-0689">Ribosomal protein</keyword>
<evidence type="ECO:0000256" key="5">
    <source>
        <dbReference type="ARBA" id="ARBA00023274"/>
    </source>
</evidence>
<feature type="compositionally biased region" description="Basic and acidic residues" evidence="8">
    <location>
        <begin position="198"/>
        <end position="214"/>
    </location>
</feature>
<evidence type="ECO:0000313" key="10">
    <source>
        <dbReference type="Proteomes" id="UP000027361"/>
    </source>
</evidence>
<comment type="similarity">
    <text evidence="2">Belongs to the mitochondrion-specific ribosomal protein mS23 family.</text>
</comment>
<feature type="region of interest" description="Disordered" evidence="8">
    <location>
        <begin position="193"/>
        <end position="236"/>
    </location>
</feature>
<evidence type="ECO:0000256" key="8">
    <source>
        <dbReference type="SAM" id="MobiDB-lite"/>
    </source>
</evidence>
<reference evidence="9 10" key="1">
    <citation type="submission" date="2014-05" db="EMBL/GenBank/DDBJ databases">
        <title>Draft genome sequence of a rare smut relative, Tilletiaria anomala UBC 951.</title>
        <authorList>
            <consortium name="DOE Joint Genome Institute"/>
            <person name="Toome M."/>
            <person name="Kuo A."/>
            <person name="Henrissat B."/>
            <person name="Lipzen A."/>
            <person name="Tritt A."/>
            <person name="Yoshinaga Y."/>
            <person name="Zane M."/>
            <person name="Barry K."/>
            <person name="Grigoriev I.V."/>
            <person name="Spatafora J.W."/>
            <person name="Aimea M.C."/>
        </authorList>
    </citation>
    <scope>NUCLEOTIDE SEQUENCE [LARGE SCALE GENOMIC DNA]</scope>
    <source>
        <strain evidence="9 10">UBC 951</strain>
    </source>
</reference>
<keyword evidence="5" id="KW-0687">Ribonucleoprotein</keyword>
<dbReference type="RefSeq" id="XP_013242978.1">
    <property type="nucleotide sequence ID" value="XM_013387524.1"/>
</dbReference>
<dbReference type="Proteomes" id="UP000027361">
    <property type="component" value="Unassembled WGS sequence"/>
</dbReference>
<sequence length="254" mass="28390">MPRRVAPQVADSVSRLIAGGFIKAEPAWYAAALQHPTAPLPARFPRPGKSQNAFIQKIERGRKPTKTDRRSAIPNLNPRPITYLEDKVRAQFYRDHPWEAKTPRTLVEPGESISAAESSRMGKAKELRHWGRNPGPEDVVTATLELHQAHELSLSAAYHTTLASYYALRAEHENASRYAVVEAIASGARFGRTQTQRSFEKEGSVLQRNREERMQQQQLQRSVESATAQQNAHSADGLGFSGGLNYLQAARRTR</sequence>
<dbReference type="EMBL" id="JMSN01000047">
    <property type="protein sequence ID" value="KDN44911.1"/>
    <property type="molecule type" value="Genomic_DNA"/>
</dbReference>
<evidence type="ECO:0000313" key="9">
    <source>
        <dbReference type="EMBL" id="KDN44911.1"/>
    </source>
</evidence>
<keyword evidence="10" id="KW-1185">Reference proteome</keyword>
<dbReference type="InterPro" id="IPR016939">
    <property type="entry name" value="Ribosomal_mS23_fun"/>
</dbReference>
<dbReference type="AlphaFoldDB" id="A0A066VTY0"/>
<evidence type="ECO:0000256" key="2">
    <source>
        <dbReference type="ARBA" id="ARBA00009864"/>
    </source>
</evidence>
<dbReference type="PANTHER" id="PTHR37799:SF1">
    <property type="entry name" value="SMALL RIBOSOMAL SUBUNIT PROTEIN MS23"/>
    <property type="match status" value="1"/>
</dbReference>
<evidence type="ECO:0000256" key="3">
    <source>
        <dbReference type="ARBA" id="ARBA00022980"/>
    </source>
</evidence>
<organism evidence="9 10">
    <name type="scientific">Tilletiaria anomala (strain ATCC 24038 / CBS 436.72 / UBC 951)</name>
    <dbReference type="NCBI Taxonomy" id="1037660"/>
    <lineage>
        <taxon>Eukaryota</taxon>
        <taxon>Fungi</taxon>
        <taxon>Dikarya</taxon>
        <taxon>Basidiomycota</taxon>
        <taxon>Ustilaginomycotina</taxon>
        <taxon>Exobasidiomycetes</taxon>
        <taxon>Georgefischeriales</taxon>
        <taxon>Tilletiariaceae</taxon>
        <taxon>Tilletiaria</taxon>
    </lineage>
</organism>
<name>A0A066VTY0_TILAU</name>
<comment type="caution">
    <text evidence="9">The sequence shown here is derived from an EMBL/GenBank/DDBJ whole genome shotgun (WGS) entry which is preliminary data.</text>
</comment>
<dbReference type="Pfam" id="PF13741">
    <property type="entry name" value="MRP-S25"/>
    <property type="match status" value="1"/>
</dbReference>
<comment type="subcellular location">
    <subcellularLocation>
        <location evidence="1">Mitochondrion</location>
    </subcellularLocation>
</comment>
<feature type="compositionally biased region" description="Polar residues" evidence="8">
    <location>
        <begin position="222"/>
        <end position="233"/>
    </location>
</feature>
<protein>
    <recommendedName>
        <fullName evidence="6">Small ribosomal subunit protein mS23</fullName>
    </recommendedName>
    <alternativeName>
        <fullName evidence="7">37S ribosomal protein S25, mitochondrial</fullName>
    </alternativeName>
</protein>
<dbReference type="HOGENOM" id="CLU_068101_0_0_1"/>
<dbReference type="GO" id="GO:0003735">
    <property type="term" value="F:structural constituent of ribosome"/>
    <property type="evidence" value="ECO:0007669"/>
    <property type="project" value="InterPro"/>
</dbReference>
<feature type="region of interest" description="Disordered" evidence="8">
    <location>
        <begin position="110"/>
        <end position="134"/>
    </location>
</feature>
<dbReference type="OrthoDB" id="5542239at2759"/>
<gene>
    <name evidence="9" type="ORF">K437DRAFT_290897</name>
</gene>
<dbReference type="InParanoid" id="A0A066VTY0"/>
<accession>A0A066VTY0</accession>
<evidence type="ECO:0000256" key="7">
    <source>
        <dbReference type="ARBA" id="ARBA00035421"/>
    </source>
</evidence>
<dbReference type="PANTHER" id="PTHR37799">
    <property type="entry name" value="37S RIBOSOMAL PROTEIN S25, MITOCHONDRIAL"/>
    <property type="match status" value="1"/>
</dbReference>
<proteinExistence type="inferred from homology"/>
<dbReference type="GeneID" id="25267039"/>
<keyword evidence="4" id="KW-0496">Mitochondrion</keyword>
<dbReference type="FunCoup" id="A0A066VTY0">
    <property type="interactions" value="200"/>
</dbReference>
<dbReference type="OMA" id="ENWKIWA"/>
<dbReference type="STRING" id="1037660.A0A066VTY0"/>
<evidence type="ECO:0000256" key="4">
    <source>
        <dbReference type="ARBA" id="ARBA00023128"/>
    </source>
</evidence>
<evidence type="ECO:0000256" key="1">
    <source>
        <dbReference type="ARBA" id="ARBA00004173"/>
    </source>
</evidence>
<dbReference type="GO" id="GO:0005763">
    <property type="term" value="C:mitochondrial small ribosomal subunit"/>
    <property type="evidence" value="ECO:0007669"/>
    <property type="project" value="InterPro"/>
</dbReference>
<evidence type="ECO:0000256" key="6">
    <source>
        <dbReference type="ARBA" id="ARBA00035137"/>
    </source>
</evidence>